<keyword evidence="8 14" id="KW-0472">Membrane</keyword>
<evidence type="ECO:0000256" key="13">
    <source>
        <dbReference type="SAM" id="MobiDB-lite"/>
    </source>
</evidence>
<dbReference type="InterPro" id="IPR050332">
    <property type="entry name" value="GPCR_2"/>
</dbReference>
<feature type="transmembrane region" description="Helical" evidence="14">
    <location>
        <begin position="110"/>
        <end position="133"/>
    </location>
</feature>
<feature type="transmembrane region" description="Helical" evidence="14">
    <location>
        <begin position="145"/>
        <end position="164"/>
    </location>
</feature>
<dbReference type="RefSeq" id="XP_038079052.1">
    <property type="nucleotide sequence ID" value="XM_038223124.1"/>
</dbReference>
<dbReference type="GO" id="GO:0005886">
    <property type="term" value="C:plasma membrane"/>
    <property type="evidence" value="ECO:0007669"/>
    <property type="project" value="UniProtKB-SubCell"/>
</dbReference>
<feature type="transmembrane region" description="Helical" evidence="14">
    <location>
        <begin position="221"/>
        <end position="240"/>
    </location>
</feature>
<feature type="compositionally biased region" description="Polar residues" evidence="13">
    <location>
        <begin position="421"/>
        <end position="433"/>
    </location>
</feature>
<feature type="transmembrane region" description="Helical" evidence="14">
    <location>
        <begin position="260"/>
        <end position="283"/>
    </location>
</feature>
<dbReference type="Proteomes" id="UP000887568">
    <property type="component" value="Unplaced"/>
</dbReference>
<dbReference type="PRINTS" id="PR00249">
    <property type="entry name" value="GPCRSECRETIN"/>
</dbReference>
<keyword evidence="4 14" id="KW-0812">Transmembrane</keyword>
<evidence type="ECO:0008006" key="19">
    <source>
        <dbReference type="Google" id="ProtNLM"/>
    </source>
</evidence>
<keyword evidence="12" id="KW-0807">Transducer</keyword>
<name>A0A914BTS5_PATMI</name>
<dbReference type="GeneID" id="119746279"/>
<evidence type="ECO:0000256" key="11">
    <source>
        <dbReference type="ARBA" id="ARBA00023180"/>
    </source>
</evidence>
<evidence type="ECO:0000259" key="16">
    <source>
        <dbReference type="PROSITE" id="PS50261"/>
    </source>
</evidence>
<evidence type="ECO:0000256" key="8">
    <source>
        <dbReference type="ARBA" id="ARBA00023136"/>
    </source>
</evidence>
<dbReference type="Gene3D" id="4.10.1240.10">
    <property type="entry name" value="GPCR, family 2, extracellular hormone receptor domain"/>
    <property type="match status" value="1"/>
</dbReference>
<proteinExistence type="inferred from homology"/>
<dbReference type="SUPFAM" id="SSF81321">
    <property type="entry name" value="Family A G protein-coupled receptor-like"/>
    <property type="match status" value="1"/>
</dbReference>
<dbReference type="PROSITE" id="PS50261">
    <property type="entry name" value="G_PROTEIN_RECEP_F2_4"/>
    <property type="match status" value="1"/>
</dbReference>
<evidence type="ECO:0000256" key="1">
    <source>
        <dbReference type="ARBA" id="ARBA00004651"/>
    </source>
</evidence>
<evidence type="ECO:0000256" key="2">
    <source>
        <dbReference type="ARBA" id="ARBA00005314"/>
    </source>
</evidence>
<evidence type="ECO:0000256" key="9">
    <source>
        <dbReference type="ARBA" id="ARBA00023157"/>
    </source>
</evidence>
<dbReference type="Pfam" id="PF00002">
    <property type="entry name" value="7tm_2"/>
    <property type="match status" value="1"/>
</dbReference>
<dbReference type="GO" id="GO:0004948">
    <property type="term" value="F:calcitonin receptor activity"/>
    <property type="evidence" value="ECO:0007669"/>
    <property type="project" value="InterPro"/>
</dbReference>
<evidence type="ECO:0000259" key="15">
    <source>
        <dbReference type="PROSITE" id="PS50227"/>
    </source>
</evidence>
<evidence type="ECO:0000313" key="17">
    <source>
        <dbReference type="EnsemblMetazoa" id="XP_038079052.1"/>
    </source>
</evidence>
<keyword evidence="18" id="KW-1185">Reference proteome</keyword>
<dbReference type="OrthoDB" id="16753at2759"/>
<dbReference type="InterPro" id="IPR036445">
    <property type="entry name" value="GPCR_2_extracell_dom_sf"/>
</dbReference>
<evidence type="ECO:0000256" key="3">
    <source>
        <dbReference type="ARBA" id="ARBA00022475"/>
    </source>
</evidence>
<keyword evidence="11" id="KW-0325">Glycoprotein</keyword>
<dbReference type="SMART" id="SM00008">
    <property type="entry name" value="HormR"/>
    <property type="match status" value="1"/>
</dbReference>
<dbReference type="InterPro" id="IPR000832">
    <property type="entry name" value="GPCR_2_secretin-like"/>
</dbReference>
<dbReference type="InterPro" id="IPR017983">
    <property type="entry name" value="GPCR_2_secretin-like_CS"/>
</dbReference>
<dbReference type="Pfam" id="PF02793">
    <property type="entry name" value="HRM"/>
    <property type="match status" value="1"/>
</dbReference>
<evidence type="ECO:0000256" key="12">
    <source>
        <dbReference type="ARBA" id="ARBA00023224"/>
    </source>
</evidence>
<feature type="transmembrane region" description="Helical" evidence="14">
    <location>
        <begin position="304"/>
        <end position="323"/>
    </location>
</feature>
<organism evidence="17 18">
    <name type="scientific">Patiria miniata</name>
    <name type="common">Bat star</name>
    <name type="synonym">Asterina miniata</name>
    <dbReference type="NCBI Taxonomy" id="46514"/>
    <lineage>
        <taxon>Eukaryota</taxon>
        <taxon>Metazoa</taxon>
        <taxon>Echinodermata</taxon>
        <taxon>Eleutherozoa</taxon>
        <taxon>Asterozoa</taxon>
        <taxon>Asteroidea</taxon>
        <taxon>Valvatacea</taxon>
        <taxon>Valvatida</taxon>
        <taxon>Asterinidae</taxon>
        <taxon>Patiria</taxon>
    </lineage>
</organism>
<accession>A0A914BTS5</accession>
<dbReference type="InterPro" id="IPR001879">
    <property type="entry name" value="GPCR_2_extracellular_dom"/>
</dbReference>
<feature type="transmembrane region" description="Helical" evidence="14">
    <location>
        <begin position="194"/>
        <end position="214"/>
    </location>
</feature>
<comment type="similarity">
    <text evidence="2">Belongs to the G-protein coupled receptor 2 family.</text>
</comment>
<feature type="transmembrane region" description="Helical" evidence="14">
    <location>
        <begin position="335"/>
        <end position="355"/>
    </location>
</feature>
<keyword evidence="5" id="KW-0732">Signal</keyword>
<dbReference type="SUPFAM" id="SSF111418">
    <property type="entry name" value="Hormone receptor domain"/>
    <property type="match status" value="1"/>
</dbReference>
<evidence type="ECO:0000313" key="18">
    <source>
        <dbReference type="Proteomes" id="UP000887568"/>
    </source>
</evidence>
<comment type="subcellular location">
    <subcellularLocation>
        <location evidence="1">Cell membrane</location>
        <topology evidence="1">Multi-pass membrane protein</topology>
    </subcellularLocation>
</comment>
<evidence type="ECO:0000256" key="5">
    <source>
        <dbReference type="ARBA" id="ARBA00022729"/>
    </source>
</evidence>
<feature type="region of interest" description="Disordered" evidence="13">
    <location>
        <begin position="395"/>
        <end position="499"/>
    </location>
</feature>
<reference evidence="17" key="1">
    <citation type="submission" date="2022-11" db="UniProtKB">
        <authorList>
            <consortium name="EnsemblMetazoa"/>
        </authorList>
    </citation>
    <scope>IDENTIFICATION</scope>
</reference>
<dbReference type="InterPro" id="IPR003287">
    <property type="entry name" value="GPCR_2_calcitonin_rcpt_fam"/>
</dbReference>
<dbReference type="OMA" id="ATATYHC"/>
<sequence length="499" mass="56893">MDGQTEEQLAQHTSVYETCYQRMRTEQPPNDGHAYCNMTFDTWDCWNYTRASETLVQPCPEWIPDSDPAKTASKICMSDGTWFRHPETNETWTNYTQCMYHVELESNIHFIYYLGYGLSVFSLCVASFIFFYFRSLGCPRVTIHKNLFISFILCGIVWIQWFALVTQNPDLIADNPPFCKVLLVLGQYFNTCNYFWMLSEGLYLHTVIVVAVFSENHRLHWYYIIGWGLPVIPVAMYTGLMVHFNTGLCWLQASSYEWCVASFIILVLVINLVLLLNIVRVLVTKLRATPASGSGSTYTRAVRATLILLPLLGLHYLIFPVRPANGSVAEAFYEYFMAILLSFQGFFVACIFCFFNGEVKMQIRRKWYSYRWGHRGSVFGGRYGNMNTTITETVSTMSPNDRRSMDKGQNSPLLNKAPPAAQNSLGNGKTVRSSGGREIVTDVDDTKDQGELDSSPSPRETYSLENNSSWDCNANPEQDVCPSILIEDHDEQSSKTTEV</sequence>
<dbReference type="PANTHER" id="PTHR45620">
    <property type="entry name" value="PDF RECEPTOR-LIKE PROTEIN-RELATED"/>
    <property type="match status" value="1"/>
</dbReference>
<evidence type="ECO:0000256" key="6">
    <source>
        <dbReference type="ARBA" id="ARBA00022989"/>
    </source>
</evidence>
<keyword evidence="10" id="KW-0675">Receptor</keyword>
<evidence type="ECO:0000256" key="7">
    <source>
        <dbReference type="ARBA" id="ARBA00023040"/>
    </source>
</evidence>
<evidence type="ECO:0000256" key="4">
    <source>
        <dbReference type="ARBA" id="ARBA00022692"/>
    </source>
</evidence>
<feature type="domain" description="G-protein coupled receptors family 2 profile 2" evidence="16">
    <location>
        <begin position="108"/>
        <end position="356"/>
    </location>
</feature>
<dbReference type="GO" id="GO:0007189">
    <property type="term" value="P:adenylate cyclase-activating G protein-coupled receptor signaling pathway"/>
    <property type="evidence" value="ECO:0007669"/>
    <property type="project" value="TreeGrafter"/>
</dbReference>
<keyword evidence="3" id="KW-1003">Cell membrane</keyword>
<feature type="domain" description="G-protein coupled receptors family 2 profile 1" evidence="15">
    <location>
        <begin position="18"/>
        <end position="102"/>
    </location>
</feature>
<protein>
    <recommendedName>
        <fullName evidence="19">Calcitonin receptor</fullName>
    </recommendedName>
</protein>
<dbReference type="PROSITE" id="PS00649">
    <property type="entry name" value="G_PROTEIN_RECEP_F2_1"/>
    <property type="match status" value="1"/>
</dbReference>
<dbReference type="PANTHER" id="PTHR45620:SF42">
    <property type="entry name" value="G-PROTEIN COUPLED RECEPTOR SEB-2"/>
    <property type="match status" value="1"/>
</dbReference>
<feature type="compositionally biased region" description="Polar residues" evidence="13">
    <location>
        <begin position="452"/>
        <end position="476"/>
    </location>
</feature>
<dbReference type="PRINTS" id="PR01350">
    <property type="entry name" value="CTRFAMILY"/>
</dbReference>
<dbReference type="AlphaFoldDB" id="A0A914BTS5"/>
<keyword evidence="9" id="KW-1015">Disulfide bond</keyword>
<dbReference type="EnsemblMetazoa" id="XM_038223124.1">
    <property type="protein sequence ID" value="XP_038079052.1"/>
    <property type="gene ID" value="LOC119746279"/>
</dbReference>
<keyword evidence="6 14" id="KW-1133">Transmembrane helix</keyword>
<keyword evidence="7" id="KW-0297">G-protein coupled receptor</keyword>
<dbReference type="Gene3D" id="1.20.1070.10">
    <property type="entry name" value="Rhodopsin 7-helix transmembrane proteins"/>
    <property type="match status" value="1"/>
</dbReference>
<dbReference type="InterPro" id="IPR017981">
    <property type="entry name" value="GPCR_2-like_7TM"/>
</dbReference>
<evidence type="ECO:0000256" key="14">
    <source>
        <dbReference type="SAM" id="Phobius"/>
    </source>
</evidence>
<dbReference type="GO" id="GO:0007166">
    <property type="term" value="P:cell surface receptor signaling pathway"/>
    <property type="evidence" value="ECO:0007669"/>
    <property type="project" value="InterPro"/>
</dbReference>
<dbReference type="PROSITE" id="PS50227">
    <property type="entry name" value="G_PROTEIN_RECEP_F2_3"/>
    <property type="match status" value="1"/>
</dbReference>
<evidence type="ECO:0000256" key="10">
    <source>
        <dbReference type="ARBA" id="ARBA00023170"/>
    </source>
</evidence>